<protein>
    <submittedName>
        <fullName evidence="2">Uncharacterized protein</fullName>
    </submittedName>
</protein>
<gene>
    <name evidence="2" type="ORF">RFI_27332</name>
</gene>
<keyword evidence="1" id="KW-0732">Signal</keyword>
<comment type="caution">
    <text evidence="2">The sequence shown here is derived from an EMBL/GenBank/DDBJ whole genome shotgun (WGS) entry which is preliminary data.</text>
</comment>
<name>X6MAI7_RETFI</name>
<dbReference type="EMBL" id="ASPP01023696">
    <property type="protein sequence ID" value="ETO10050.1"/>
    <property type="molecule type" value="Genomic_DNA"/>
</dbReference>
<feature type="chain" id="PRO_5004974792" evidence="1">
    <location>
        <begin position="22"/>
        <end position="291"/>
    </location>
</feature>
<reference evidence="2 3" key="1">
    <citation type="journal article" date="2013" name="Curr. Biol.">
        <title>The Genome of the Foraminiferan Reticulomyxa filosa.</title>
        <authorList>
            <person name="Glockner G."/>
            <person name="Hulsmann N."/>
            <person name="Schleicher M."/>
            <person name="Noegel A.A."/>
            <person name="Eichinger L."/>
            <person name="Gallinger C."/>
            <person name="Pawlowski J."/>
            <person name="Sierra R."/>
            <person name="Euteneuer U."/>
            <person name="Pillet L."/>
            <person name="Moustafa A."/>
            <person name="Platzer M."/>
            <person name="Groth M."/>
            <person name="Szafranski K."/>
            <person name="Schliwa M."/>
        </authorList>
    </citation>
    <scope>NUCLEOTIDE SEQUENCE [LARGE SCALE GENOMIC DNA]</scope>
</reference>
<evidence type="ECO:0000313" key="2">
    <source>
        <dbReference type="EMBL" id="ETO10050.1"/>
    </source>
</evidence>
<sequence>MYFAFTHCVCLFLLFNQQTNITNKNKDIIRRKTQRSEQTNGLFECQRYQNAMIKLYFSLYCESGQIKLRHCFVFDLLLDDDTEPDVTLQIFLKNYNKKKRITQKSTPVSESHQKQDCLKRSMSSAELDNLHVDSSFNSFFFYKRIELFTMRCMCLPMIQNTVQDSGANKSKLKHHRRMTDKELIENLKAQQSNLGFVKFKQKLQQEQILQNKIKFIQFPLSNAQKDVLTVLSEYAKPFIHELKTLRLIAEQDNIFTIEPDRATLKKKAKIKILHLQYTNVFCTLLKNIEKW</sequence>
<dbReference type="AlphaFoldDB" id="X6MAI7"/>
<keyword evidence="3" id="KW-1185">Reference proteome</keyword>
<proteinExistence type="predicted"/>
<feature type="signal peptide" evidence="1">
    <location>
        <begin position="1"/>
        <end position="21"/>
    </location>
</feature>
<dbReference type="Proteomes" id="UP000023152">
    <property type="component" value="Unassembled WGS sequence"/>
</dbReference>
<evidence type="ECO:0000313" key="3">
    <source>
        <dbReference type="Proteomes" id="UP000023152"/>
    </source>
</evidence>
<organism evidence="2 3">
    <name type="scientific">Reticulomyxa filosa</name>
    <dbReference type="NCBI Taxonomy" id="46433"/>
    <lineage>
        <taxon>Eukaryota</taxon>
        <taxon>Sar</taxon>
        <taxon>Rhizaria</taxon>
        <taxon>Retaria</taxon>
        <taxon>Foraminifera</taxon>
        <taxon>Monothalamids</taxon>
        <taxon>Reticulomyxidae</taxon>
        <taxon>Reticulomyxa</taxon>
    </lineage>
</organism>
<accession>X6MAI7</accession>
<evidence type="ECO:0000256" key="1">
    <source>
        <dbReference type="SAM" id="SignalP"/>
    </source>
</evidence>